<evidence type="ECO:0000313" key="2">
    <source>
        <dbReference type="EMBL" id="OEH82421.1"/>
    </source>
</evidence>
<feature type="chain" id="PRO_5009180561" description="DUF5105 domain-containing protein" evidence="1">
    <location>
        <begin position="24"/>
        <end position="407"/>
    </location>
</feature>
<dbReference type="PROSITE" id="PS51257">
    <property type="entry name" value="PROKAR_LIPOPROTEIN"/>
    <property type="match status" value="1"/>
</dbReference>
<organism evidence="2 3">
    <name type="scientific">Enterococcus rivorum</name>
    <dbReference type="NCBI Taxonomy" id="762845"/>
    <lineage>
        <taxon>Bacteria</taxon>
        <taxon>Bacillati</taxon>
        <taxon>Bacillota</taxon>
        <taxon>Bacilli</taxon>
        <taxon>Lactobacillales</taxon>
        <taxon>Enterococcaceae</taxon>
        <taxon>Enterococcus</taxon>
    </lineage>
</organism>
<evidence type="ECO:0000313" key="3">
    <source>
        <dbReference type="Proteomes" id="UP000095256"/>
    </source>
</evidence>
<evidence type="ECO:0000256" key="1">
    <source>
        <dbReference type="SAM" id="SignalP"/>
    </source>
</evidence>
<dbReference type="Proteomes" id="UP000095256">
    <property type="component" value="Unassembled WGS sequence"/>
</dbReference>
<dbReference type="OrthoDB" id="2193161at2"/>
<protein>
    <recommendedName>
        <fullName evidence="4">DUF5105 domain-containing protein</fullName>
    </recommendedName>
</protein>
<comment type="caution">
    <text evidence="2">The sequence shown here is derived from an EMBL/GenBank/DDBJ whole genome shotgun (WGS) entry which is preliminary data.</text>
</comment>
<dbReference type="AlphaFoldDB" id="A0A1E5KX33"/>
<feature type="signal peptide" evidence="1">
    <location>
        <begin position="1"/>
        <end position="23"/>
    </location>
</feature>
<dbReference type="RefSeq" id="WP_069698697.1">
    <property type="nucleotide sequence ID" value="NZ_JAGGMA010000001.1"/>
</dbReference>
<evidence type="ECO:0008006" key="4">
    <source>
        <dbReference type="Google" id="ProtNLM"/>
    </source>
</evidence>
<keyword evidence="1" id="KW-0732">Signal</keyword>
<proteinExistence type="predicted"/>
<keyword evidence="3" id="KW-1185">Reference proteome</keyword>
<gene>
    <name evidence="2" type="ORF">BCR26_03025</name>
</gene>
<accession>A0A1E5KX33</accession>
<name>A0A1E5KX33_9ENTE</name>
<dbReference type="EMBL" id="MIEK01000023">
    <property type="protein sequence ID" value="OEH82421.1"/>
    <property type="molecule type" value="Genomic_DNA"/>
</dbReference>
<sequence length="407" mass="45802">MKFKKLVLGITLSLLVFSLVACGSDPRKEFVEAMYSTDMSDYNAAKFDMKIKDLTYNGDQGNATVRMVANQLKDMKINGTYAFDEKAEAAEMEVNLNLLGEKIPLQLVGKKDTFYMSTSFVSGLADLATAFGTPIELNKNDLAKLKDKYIDIAETGSTLSSEKSDAEKNSFKEAFSVDTIKNKKYNDDLKKLVESFDKNSFKKDKDTLSHTFTKEEFIKIIDFMNKNLKEDKKAKKAGLDKQLTETTQALKKDIDKLEMNVSINEKTKKTDLEVTFGMKNPENKNNNMSIVLALSMTPQKNKNQIKLPDKKDIITQNELTKIMNEISGATTSDVNDTKETSELDYSNDEEVQALIEEQLDTIIEEINNNAGNLDAAKAEQIRKNFEPVLNAEQMKKINEALDKALVK</sequence>
<reference evidence="2 3" key="1">
    <citation type="submission" date="2016-09" db="EMBL/GenBank/DDBJ databases">
        <authorList>
            <person name="Capua I."/>
            <person name="De Benedictis P."/>
            <person name="Joannis T."/>
            <person name="Lombin L.H."/>
            <person name="Cattoli G."/>
        </authorList>
    </citation>
    <scope>NUCLEOTIDE SEQUENCE [LARGE SCALE GENOMIC DNA]</scope>
    <source>
        <strain evidence="2 3">LMG 25899</strain>
    </source>
</reference>